<accession>A0A9D5CEM4</accession>
<protein>
    <submittedName>
        <fullName evidence="2">Uncharacterized protein</fullName>
    </submittedName>
</protein>
<evidence type="ECO:0000313" key="3">
    <source>
        <dbReference type="Proteomes" id="UP001085076"/>
    </source>
</evidence>
<sequence>MEVREQWLLKDGKMEPKPDAPGRSSVSDRTTEVVQPDNSSPSSSRIPFYPLPRPQPPLDAVIPDTQTVERRAMQTRNRREALERQETKRRRRISCYSAIAEQRRLMEAHWKSPSHIHDSSSLNNDHCSSPVNTMLELRTGGNLGPSAPPFIFQLWYGYPCVQLMGVGNGLGYPGIPYMMPCCWVPMGTHPTANYIMPTMIPVNPVSCVPTARQGGTNSPAILTIENDGSAFRRVVSSNDLLLKNSSKVSQKMHHGDSLFPGIY</sequence>
<feature type="region of interest" description="Disordered" evidence="1">
    <location>
        <begin position="1"/>
        <end position="59"/>
    </location>
</feature>
<keyword evidence="3" id="KW-1185">Reference proteome</keyword>
<name>A0A9D5CEM4_9LILI</name>
<reference evidence="2" key="2">
    <citation type="journal article" date="2022" name="Hortic Res">
        <title>The genome of Dioscorea zingiberensis sheds light on the biosynthesis, origin and evolution of the medicinally important diosgenin saponins.</title>
        <authorList>
            <person name="Li Y."/>
            <person name="Tan C."/>
            <person name="Li Z."/>
            <person name="Guo J."/>
            <person name="Li S."/>
            <person name="Chen X."/>
            <person name="Wang C."/>
            <person name="Dai X."/>
            <person name="Yang H."/>
            <person name="Song W."/>
            <person name="Hou L."/>
            <person name="Xu J."/>
            <person name="Tong Z."/>
            <person name="Xu A."/>
            <person name="Yuan X."/>
            <person name="Wang W."/>
            <person name="Yang Q."/>
            <person name="Chen L."/>
            <person name="Sun Z."/>
            <person name="Wang K."/>
            <person name="Pan B."/>
            <person name="Chen J."/>
            <person name="Bao Y."/>
            <person name="Liu F."/>
            <person name="Qi X."/>
            <person name="Gang D.R."/>
            <person name="Wen J."/>
            <person name="Li J."/>
        </authorList>
    </citation>
    <scope>NUCLEOTIDE SEQUENCE</scope>
    <source>
        <strain evidence="2">Dzin_1.0</strain>
    </source>
</reference>
<dbReference type="Proteomes" id="UP001085076">
    <property type="component" value="Miscellaneous, Linkage group lg05"/>
</dbReference>
<reference evidence="2" key="1">
    <citation type="submission" date="2021-03" db="EMBL/GenBank/DDBJ databases">
        <authorList>
            <person name="Li Z."/>
            <person name="Yang C."/>
        </authorList>
    </citation>
    <scope>NUCLEOTIDE SEQUENCE</scope>
    <source>
        <strain evidence="2">Dzin_1.0</strain>
        <tissue evidence="2">Leaf</tissue>
    </source>
</reference>
<gene>
    <name evidence="2" type="ORF">J5N97_019845</name>
</gene>
<dbReference type="AlphaFoldDB" id="A0A9D5CEM4"/>
<evidence type="ECO:0000313" key="2">
    <source>
        <dbReference type="EMBL" id="KAJ0971886.1"/>
    </source>
</evidence>
<proteinExistence type="predicted"/>
<dbReference type="EMBL" id="JAGGNH010000005">
    <property type="protein sequence ID" value="KAJ0971886.1"/>
    <property type="molecule type" value="Genomic_DNA"/>
</dbReference>
<evidence type="ECO:0000256" key="1">
    <source>
        <dbReference type="SAM" id="MobiDB-lite"/>
    </source>
</evidence>
<feature type="compositionally biased region" description="Basic and acidic residues" evidence="1">
    <location>
        <begin position="1"/>
        <end position="20"/>
    </location>
</feature>
<comment type="caution">
    <text evidence="2">The sequence shown here is derived from an EMBL/GenBank/DDBJ whole genome shotgun (WGS) entry which is preliminary data.</text>
</comment>
<organism evidence="2 3">
    <name type="scientific">Dioscorea zingiberensis</name>
    <dbReference type="NCBI Taxonomy" id="325984"/>
    <lineage>
        <taxon>Eukaryota</taxon>
        <taxon>Viridiplantae</taxon>
        <taxon>Streptophyta</taxon>
        <taxon>Embryophyta</taxon>
        <taxon>Tracheophyta</taxon>
        <taxon>Spermatophyta</taxon>
        <taxon>Magnoliopsida</taxon>
        <taxon>Liliopsida</taxon>
        <taxon>Dioscoreales</taxon>
        <taxon>Dioscoreaceae</taxon>
        <taxon>Dioscorea</taxon>
    </lineage>
</organism>
<feature type="compositionally biased region" description="Polar residues" evidence="1">
    <location>
        <begin position="24"/>
        <end position="45"/>
    </location>
</feature>